<feature type="transmembrane region" description="Helical" evidence="9">
    <location>
        <begin position="177"/>
        <end position="197"/>
    </location>
</feature>
<dbReference type="FunCoup" id="A0A165HV19">
    <property type="interactions" value="215"/>
</dbReference>
<evidence type="ECO:0000256" key="5">
    <source>
        <dbReference type="ARBA" id="ARBA00022729"/>
    </source>
</evidence>
<evidence type="ECO:0000256" key="4">
    <source>
        <dbReference type="ARBA" id="ARBA00022692"/>
    </source>
</evidence>
<keyword evidence="4 9" id="KW-0812">Transmembrane</keyword>
<evidence type="ECO:0000256" key="9">
    <source>
        <dbReference type="SAM" id="Phobius"/>
    </source>
</evidence>
<protein>
    <submittedName>
        <fullName evidence="11">Putative dolichyl-diphosphooligosaccharide-protein glycotransferase</fullName>
    </submittedName>
</protein>
<feature type="transmembrane region" description="Helical" evidence="9">
    <location>
        <begin position="257"/>
        <end position="277"/>
    </location>
</feature>
<keyword evidence="7 9" id="KW-1133">Transmembrane helix</keyword>
<reference evidence="11 12" key="1">
    <citation type="journal article" date="2016" name="Mol. Biol. Evol.">
        <title>Comparative Genomics of Early-Diverging Mushroom-Forming Fungi Provides Insights into the Origins of Lignocellulose Decay Capabilities.</title>
        <authorList>
            <person name="Nagy L.G."/>
            <person name="Riley R."/>
            <person name="Tritt A."/>
            <person name="Adam C."/>
            <person name="Daum C."/>
            <person name="Floudas D."/>
            <person name="Sun H."/>
            <person name="Yadav J.S."/>
            <person name="Pangilinan J."/>
            <person name="Larsson K.H."/>
            <person name="Matsuura K."/>
            <person name="Barry K."/>
            <person name="Labutti K."/>
            <person name="Kuo R."/>
            <person name="Ohm R.A."/>
            <person name="Bhattacharya S.S."/>
            <person name="Shirouzu T."/>
            <person name="Yoshinaga Y."/>
            <person name="Martin F.M."/>
            <person name="Grigoriev I.V."/>
            <person name="Hibbett D.S."/>
        </authorList>
    </citation>
    <scope>NUCLEOTIDE SEQUENCE [LARGE SCALE GENOMIC DNA]</scope>
    <source>
        <strain evidence="11 12">HHB12733</strain>
    </source>
</reference>
<dbReference type="STRING" id="1353952.A0A165HV19"/>
<dbReference type="OrthoDB" id="67566at2759"/>
<sequence length="320" mass="35463">MLLLPGLLLSLLACLGSAVAQVSHAELVRLAAAGGGVIKLTPVLFNALTAPNREWSAAIQLTALSPQFRCSPCTEFNPSFKSVAKAWSKVPAEQRDQHFFATLDFLEGQDIFKRLGLNSAPVLQFYPALEGPSVRPKSQRLEFSYDFNRHGFAAEGLAKDLSAHTPVPIPYSPPFNWQPYFFGATFLLLTGIAGRFAWMYLGEIIMNRWLWAALTVVLTLVMTSGYMFVQIRGMPYSQPRNMIAGGFQNQYGIETNLVAALYGLLGSAYLALILLVPRIPSPTRQRASIYLWTGIVFVLFSILLSFFRIKNGGYPFKLLL</sequence>
<dbReference type="Gene3D" id="3.40.30.10">
    <property type="entry name" value="Glutaredoxin"/>
    <property type="match status" value="1"/>
</dbReference>
<dbReference type="PANTHER" id="PTHR12692">
    <property type="entry name" value="DOLICHYL-DIPHOSPHOOLIGOSACCHARIDE--PROTEIN GLYCOSYLTRANSFERASE-RELATED"/>
    <property type="match status" value="1"/>
</dbReference>
<evidence type="ECO:0000256" key="6">
    <source>
        <dbReference type="ARBA" id="ARBA00022824"/>
    </source>
</evidence>
<keyword evidence="8 9" id="KW-0472">Membrane</keyword>
<comment type="function">
    <text evidence="1">Subunit of the oligosaccharyl transferase (OST) complex that catalyzes the initial transfer of a defined glycan (Glc(3)Man(9)GlcNAc(2) in eukaryotes) from the lipid carrier dolichol-pyrophosphate to an asparagine residue within an Asn-X-Ser/Thr consensus motif in nascent polypeptide chains, the first step in protein N-glycosylation. N-glycosylation occurs cotranslationally and the complex associates with the Sec61 complex at the channel-forming translocon complex that mediates protein translocation across the endoplasmic reticulum (ER). All subunits are required for a maximal enzyme activity.</text>
</comment>
<dbReference type="GO" id="GO:0018279">
    <property type="term" value="P:protein N-linked glycosylation via asparagine"/>
    <property type="evidence" value="ECO:0007669"/>
    <property type="project" value="TreeGrafter"/>
</dbReference>
<evidence type="ECO:0000256" key="7">
    <source>
        <dbReference type="ARBA" id="ARBA00022989"/>
    </source>
</evidence>
<accession>A0A165HV19</accession>
<evidence type="ECO:0000256" key="10">
    <source>
        <dbReference type="SAM" id="SignalP"/>
    </source>
</evidence>
<evidence type="ECO:0000313" key="11">
    <source>
        <dbReference type="EMBL" id="KZT59784.1"/>
    </source>
</evidence>
<evidence type="ECO:0000256" key="2">
    <source>
        <dbReference type="ARBA" id="ARBA00004477"/>
    </source>
</evidence>
<organism evidence="11 12">
    <name type="scientific">Calocera cornea HHB12733</name>
    <dbReference type="NCBI Taxonomy" id="1353952"/>
    <lineage>
        <taxon>Eukaryota</taxon>
        <taxon>Fungi</taxon>
        <taxon>Dikarya</taxon>
        <taxon>Basidiomycota</taxon>
        <taxon>Agaricomycotina</taxon>
        <taxon>Dacrymycetes</taxon>
        <taxon>Dacrymycetales</taxon>
        <taxon>Dacrymycetaceae</taxon>
        <taxon>Calocera</taxon>
    </lineage>
</organism>
<feature type="transmembrane region" description="Helical" evidence="9">
    <location>
        <begin position="289"/>
        <end position="309"/>
    </location>
</feature>
<evidence type="ECO:0000313" key="12">
    <source>
        <dbReference type="Proteomes" id="UP000076842"/>
    </source>
</evidence>
<dbReference type="GO" id="GO:0008250">
    <property type="term" value="C:oligosaccharyltransferase complex"/>
    <property type="evidence" value="ECO:0007669"/>
    <property type="project" value="TreeGrafter"/>
</dbReference>
<dbReference type="InParanoid" id="A0A165HV19"/>
<keyword evidence="5 10" id="KW-0732">Signal</keyword>
<comment type="subcellular location">
    <subcellularLocation>
        <location evidence="2">Endoplasmic reticulum membrane</location>
        <topology evidence="2">Multi-pass membrane protein</topology>
    </subcellularLocation>
</comment>
<proteinExistence type="inferred from homology"/>
<dbReference type="PANTHER" id="PTHR12692:SF0">
    <property type="entry name" value="GH11935P"/>
    <property type="match status" value="1"/>
</dbReference>
<keyword evidence="12" id="KW-1185">Reference proteome</keyword>
<dbReference type="GO" id="GO:0016740">
    <property type="term" value="F:transferase activity"/>
    <property type="evidence" value="ECO:0007669"/>
    <property type="project" value="UniProtKB-KW"/>
</dbReference>
<keyword evidence="6" id="KW-0256">Endoplasmic reticulum</keyword>
<feature type="transmembrane region" description="Helical" evidence="9">
    <location>
        <begin position="209"/>
        <end position="229"/>
    </location>
</feature>
<keyword evidence="11" id="KW-0808">Transferase</keyword>
<gene>
    <name evidence="11" type="ORF">CALCODRAFT_523216</name>
</gene>
<dbReference type="EMBL" id="KV423937">
    <property type="protein sequence ID" value="KZT59784.1"/>
    <property type="molecule type" value="Genomic_DNA"/>
</dbReference>
<feature type="chain" id="PRO_5007858891" evidence="10">
    <location>
        <begin position="21"/>
        <end position="320"/>
    </location>
</feature>
<comment type="similarity">
    <text evidence="3">Belongs to the OST3/OST6 family.</text>
</comment>
<evidence type="ECO:0000256" key="8">
    <source>
        <dbReference type="ARBA" id="ARBA00023136"/>
    </source>
</evidence>
<feature type="signal peptide" evidence="10">
    <location>
        <begin position="1"/>
        <end position="20"/>
    </location>
</feature>
<dbReference type="InterPro" id="IPR021149">
    <property type="entry name" value="OligosaccharylTrfase_OST3/OST6"/>
</dbReference>
<dbReference type="Pfam" id="PF04756">
    <property type="entry name" value="OST3_OST6"/>
    <property type="match status" value="1"/>
</dbReference>
<dbReference type="Proteomes" id="UP000076842">
    <property type="component" value="Unassembled WGS sequence"/>
</dbReference>
<evidence type="ECO:0000256" key="1">
    <source>
        <dbReference type="ARBA" id="ARBA00002791"/>
    </source>
</evidence>
<dbReference type="AlphaFoldDB" id="A0A165HV19"/>
<evidence type="ECO:0000256" key="3">
    <source>
        <dbReference type="ARBA" id="ARBA00009561"/>
    </source>
</evidence>
<name>A0A165HV19_9BASI</name>